<dbReference type="RefSeq" id="WP_167037432.1">
    <property type="nucleotide sequence ID" value="NZ_BAAANA010000001.1"/>
</dbReference>
<evidence type="ECO:0000313" key="2">
    <source>
        <dbReference type="Proteomes" id="UP000543598"/>
    </source>
</evidence>
<accession>A0A7Y2M0B0</accession>
<dbReference type="PANTHER" id="PTHR10668:SF105">
    <property type="entry name" value="DEHYDROGENASE-RELATED"/>
    <property type="match status" value="1"/>
</dbReference>
<dbReference type="EMBL" id="JABEMB010000006">
    <property type="protein sequence ID" value="NNH03444.1"/>
    <property type="molecule type" value="Genomic_DNA"/>
</dbReference>
<evidence type="ECO:0000313" key="1">
    <source>
        <dbReference type="EMBL" id="NNH03444.1"/>
    </source>
</evidence>
<comment type="caution">
    <text evidence="1">The sequence shown here is derived from an EMBL/GenBank/DDBJ whole genome shotgun (WGS) entry which is preliminary data.</text>
</comment>
<proteinExistence type="predicted"/>
<sequence>MDDAIVVGSGPNGLAAAVTLARAGLRVRVLERADTIGGAARTLPLTLDGFRHDVGAAVHPLALASPFFRAFQLDRRVRFIVPEISYTQPLGVAAGGIAYRDLDRTAEELGRDGAAWARLFRPLIRDIDGLTDFTANQMLRWPQAPVTALRFGLRALEQGGGLWNARFREDVAPALLTGVTAHGVGRVPSLASAAVGLVLAAHAHARGWPVPIGGSQSIIDALADDLAAHGGAVETGQEVVDLRDLAGARILVADTSARALARIGRGVLPPAYVRSLEGLRYGDGVAKVDFALSGPVPWSFDAARHSPTVHLGGSRRQVQRAEAAVAAGAVAAEPYVLVSQPTIVDPSRAPSGRHVLWAYIHVPHGSPHDPTEDVTRMVEAAAPGFRDLVLAGVSHTARELAETDPNLIGGDISAGAITLPQLIARPRLSPHPWRTPAPGLYLGSSSTPPASGVHGLAGFYAARLALKDVLGLPAPDLGLG</sequence>
<dbReference type="InterPro" id="IPR036188">
    <property type="entry name" value="FAD/NAD-bd_sf"/>
</dbReference>
<dbReference type="Pfam" id="PF13450">
    <property type="entry name" value="NAD_binding_8"/>
    <property type="match status" value="1"/>
</dbReference>
<gene>
    <name evidence="1" type="ORF">HLA99_06215</name>
</gene>
<reference evidence="1 2" key="1">
    <citation type="submission" date="2020-05" db="EMBL/GenBank/DDBJ databases">
        <title>MicrobeNet Type strains.</title>
        <authorList>
            <person name="Nicholson A.C."/>
        </authorList>
    </citation>
    <scope>NUCLEOTIDE SEQUENCE [LARGE SCALE GENOMIC DNA]</scope>
    <source>
        <strain evidence="1 2">JCM 14282</strain>
    </source>
</reference>
<keyword evidence="2" id="KW-1185">Reference proteome</keyword>
<name>A0A7Y2M0B0_9MICO</name>
<protein>
    <submittedName>
        <fullName evidence="1">NAD(P)/FAD-dependent oxidoreductase</fullName>
    </submittedName>
</protein>
<dbReference type="PRINTS" id="PR00469">
    <property type="entry name" value="PNDRDTASEII"/>
</dbReference>
<dbReference type="Proteomes" id="UP000543598">
    <property type="component" value="Unassembled WGS sequence"/>
</dbReference>
<organism evidence="1 2">
    <name type="scientific">Microbacterium ulmi</name>
    <dbReference type="NCBI Taxonomy" id="179095"/>
    <lineage>
        <taxon>Bacteria</taxon>
        <taxon>Bacillati</taxon>
        <taxon>Actinomycetota</taxon>
        <taxon>Actinomycetes</taxon>
        <taxon>Micrococcales</taxon>
        <taxon>Microbacteriaceae</taxon>
        <taxon>Microbacterium</taxon>
    </lineage>
</organism>
<dbReference type="SUPFAM" id="SSF51905">
    <property type="entry name" value="FAD/NAD(P)-binding domain"/>
    <property type="match status" value="1"/>
</dbReference>
<dbReference type="PANTHER" id="PTHR10668">
    <property type="entry name" value="PHYTOENE DEHYDROGENASE"/>
    <property type="match status" value="1"/>
</dbReference>
<dbReference type="Gene3D" id="3.50.50.60">
    <property type="entry name" value="FAD/NAD(P)-binding domain"/>
    <property type="match status" value="2"/>
</dbReference>
<dbReference type="AlphaFoldDB" id="A0A7Y2M0B0"/>